<keyword evidence="5" id="KW-1185">Reference proteome</keyword>
<organism evidence="4 5">
    <name type="scientific">Pedobacter psychroterrae</name>
    <dbReference type="NCBI Taxonomy" id="2530453"/>
    <lineage>
        <taxon>Bacteria</taxon>
        <taxon>Pseudomonadati</taxon>
        <taxon>Bacteroidota</taxon>
        <taxon>Sphingobacteriia</taxon>
        <taxon>Sphingobacteriales</taxon>
        <taxon>Sphingobacteriaceae</taxon>
        <taxon>Pedobacter</taxon>
    </lineage>
</organism>
<dbReference type="GO" id="GO:0005829">
    <property type="term" value="C:cytosol"/>
    <property type="evidence" value="ECO:0007669"/>
    <property type="project" value="TreeGrafter"/>
</dbReference>
<dbReference type="PANTHER" id="PTHR23416">
    <property type="entry name" value="SIALIC ACID SYNTHASE-RELATED"/>
    <property type="match status" value="1"/>
</dbReference>
<dbReference type="InterPro" id="IPR011004">
    <property type="entry name" value="Trimer_LpxA-like_sf"/>
</dbReference>
<evidence type="ECO:0000313" key="5">
    <source>
        <dbReference type="Proteomes" id="UP000293347"/>
    </source>
</evidence>
<gene>
    <name evidence="4" type="primary">wcaF</name>
    <name evidence="4" type="ORF">EZ437_08430</name>
</gene>
<dbReference type="InterPro" id="IPR051159">
    <property type="entry name" value="Hexapeptide_acetyltransf"/>
</dbReference>
<dbReference type="RefSeq" id="WP_131595268.1">
    <property type="nucleotide sequence ID" value="NZ_SJSL01000002.1"/>
</dbReference>
<protein>
    <submittedName>
        <fullName evidence="4">Colanic acid biosynthesis acetyltransferase WcaF</fullName>
    </submittedName>
</protein>
<sequence>MTHFTQLKKDFDKKGFKAGASFVKVYCWYIISTLFFHTGLIPFSSMLVLILKLFGASIGKNVRIKPGIRIKYPWKLSVDDYSWLAACHIENLDQVIIGKHVCVSQEAMLLTGNHNYKTTTFDLITLPIILQDGAWIGAKAVVCPGVIVASHAILSVGSIANRNMEAYMIYQGNPATKIRKRIFL</sequence>
<name>A0A4V2ML60_9SPHI</name>
<dbReference type="NCBIfam" id="NF007797">
    <property type="entry name" value="PRK10502.1"/>
    <property type="match status" value="1"/>
</dbReference>
<evidence type="ECO:0000256" key="2">
    <source>
        <dbReference type="ARBA" id="ARBA00022679"/>
    </source>
</evidence>
<comment type="caution">
    <text evidence="4">The sequence shown here is derived from an EMBL/GenBank/DDBJ whole genome shotgun (WGS) entry which is preliminary data.</text>
</comment>
<feature type="transmembrane region" description="Helical" evidence="3">
    <location>
        <begin position="28"/>
        <end position="55"/>
    </location>
</feature>
<dbReference type="GO" id="GO:0008374">
    <property type="term" value="F:O-acyltransferase activity"/>
    <property type="evidence" value="ECO:0007669"/>
    <property type="project" value="TreeGrafter"/>
</dbReference>
<keyword evidence="3" id="KW-1133">Transmembrane helix</keyword>
<reference evidence="4 5" key="1">
    <citation type="submission" date="2019-02" db="EMBL/GenBank/DDBJ databases">
        <title>Pedobacter sp. RP-1-14 sp. nov., isolated from Arctic soil.</title>
        <authorList>
            <person name="Dahal R.H."/>
        </authorList>
    </citation>
    <scope>NUCLEOTIDE SEQUENCE [LARGE SCALE GENOMIC DNA]</scope>
    <source>
        <strain evidence="4 5">RP-1-14</strain>
    </source>
</reference>
<evidence type="ECO:0000256" key="1">
    <source>
        <dbReference type="ARBA" id="ARBA00007274"/>
    </source>
</evidence>
<keyword evidence="3" id="KW-0472">Membrane</keyword>
<dbReference type="SUPFAM" id="SSF51161">
    <property type="entry name" value="Trimeric LpxA-like enzymes"/>
    <property type="match status" value="1"/>
</dbReference>
<evidence type="ECO:0000256" key="3">
    <source>
        <dbReference type="SAM" id="Phobius"/>
    </source>
</evidence>
<keyword evidence="3" id="KW-0812">Transmembrane</keyword>
<dbReference type="PANTHER" id="PTHR23416:SF23">
    <property type="entry name" value="ACETYLTRANSFERASE C18B11.09C-RELATED"/>
    <property type="match status" value="1"/>
</dbReference>
<accession>A0A4V2ML60</accession>
<dbReference type="Proteomes" id="UP000293347">
    <property type="component" value="Unassembled WGS sequence"/>
</dbReference>
<evidence type="ECO:0000313" key="4">
    <source>
        <dbReference type="EMBL" id="TCD00797.1"/>
    </source>
</evidence>
<dbReference type="AlphaFoldDB" id="A0A4V2ML60"/>
<comment type="similarity">
    <text evidence="1">Belongs to the transferase hexapeptide repeat family.</text>
</comment>
<dbReference type="OrthoDB" id="9814490at2"/>
<dbReference type="EMBL" id="SJSL01000002">
    <property type="protein sequence ID" value="TCD00797.1"/>
    <property type="molecule type" value="Genomic_DNA"/>
</dbReference>
<proteinExistence type="inferred from homology"/>
<keyword evidence="2 4" id="KW-0808">Transferase</keyword>
<dbReference type="Gene3D" id="2.160.10.10">
    <property type="entry name" value="Hexapeptide repeat proteins"/>
    <property type="match status" value="1"/>
</dbReference>